<dbReference type="EMBL" id="JBJHZX010000051">
    <property type="protein sequence ID" value="MFL0198221.1"/>
    <property type="molecule type" value="Genomic_DNA"/>
</dbReference>
<evidence type="ECO:0000313" key="2">
    <source>
        <dbReference type="EMBL" id="MFL0198221.1"/>
    </source>
</evidence>
<organism evidence="2 3">
    <name type="scientific">Candidatus Clostridium eludens</name>
    <dbReference type="NCBI Taxonomy" id="3381663"/>
    <lineage>
        <taxon>Bacteria</taxon>
        <taxon>Bacillati</taxon>
        <taxon>Bacillota</taxon>
        <taxon>Clostridia</taxon>
        <taxon>Eubacteriales</taxon>
        <taxon>Clostridiaceae</taxon>
        <taxon>Clostridium</taxon>
    </lineage>
</organism>
<protein>
    <submittedName>
        <fullName evidence="2">Transposase</fullName>
    </submittedName>
</protein>
<keyword evidence="3" id="KW-1185">Reference proteome</keyword>
<sequence length="60" mass="7116">MDSDNDNLNKQIASKIEQMHVEHPDMGYRRLRDALAHDEDINVNDKRVLRICRKKKIQSI</sequence>
<dbReference type="RefSeq" id="WP_406794328.1">
    <property type="nucleotide sequence ID" value="NZ_JBJHZX010000051.1"/>
</dbReference>
<comment type="caution">
    <text evidence="2">The sequence shown here is derived from an EMBL/GenBank/DDBJ whole genome shotgun (WGS) entry which is preliminary data.</text>
</comment>
<evidence type="ECO:0000259" key="1">
    <source>
        <dbReference type="Pfam" id="PF13276"/>
    </source>
</evidence>
<evidence type="ECO:0000313" key="3">
    <source>
        <dbReference type="Proteomes" id="UP001623660"/>
    </source>
</evidence>
<gene>
    <name evidence="2" type="ORF">ACJDU8_22050</name>
</gene>
<accession>A0ABW8SR02</accession>
<name>A0ABW8SR02_9CLOT</name>
<reference evidence="2 3" key="1">
    <citation type="submission" date="2024-11" db="EMBL/GenBank/DDBJ databases">
        <authorList>
            <person name="Heng Y.C."/>
            <person name="Lim A.C.H."/>
            <person name="Lee J.K.Y."/>
            <person name="Kittelmann S."/>
        </authorList>
    </citation>
    <scope>NUCLEOTIDE SEQUENCE [LARGE SCALE GENOMIC DNA]</scope>
    <source>
        <strain evidence="2 3">WILCCON 0269</strain>
    </source>
</reference>
<feature type="domain" description="HTH-like" evidence="1">
    <location>
        <begin position="10"/>
        <end position="59"/>
    </location>
</feature>
<dbReference type="Pfam" id="PF13276">
    <property type="entry name" value="HTH_21"/>
    <property type="match status" value="1"/>
</dbReference>
<proteinExistence type="predicted"/>
<dbReference type="Proteomes" id="UP001623660">
    <property type="component" value="Unassembled WGS sequence"/>
</dbReference>
<dbReference type="InterPro" id="IPR025948">
    <property type="entry name" value="HTH-like_dom"/>
</dbReference>